<dbReference type="VEuPathDB" id="TriTrypDB:TM35_000531120"/>
<evidence type="ECO:0000313" key="3">
    <source>
        <dbReference type="EMBL" id="ORC83928.1"/>
    </source>
</evidence>
<feature type="non-terminal residue" evidence="3">
    <location>
        <position position="123"/>
    </location>
</feature>
<proteinExistence type="predicted"/>
<protein>
    <recommendedName>
        <fullName evidence="5">Surface protease GP63</fullName>
    </recommendedName>
</protein>
<keyword evidence="4" id="KW-1185">Reference proteome</keyword>
<name>A0A1X0NHE1_9TRYP</name>
<dbReference type="EMBL" id="NBCO01000053">
    <property type="protein sequence ID" value="ORC83928.1"/>
    <property type="molecule type" value="Genomic_DNA"/>
</dbReference>
<dbReference type="Proteomes" id="UP000192257">
    <property type="component" value="Unassembled WGS sequence"/>
</dbReference>
<feature type="signal peptide" evidence="2">
    <location>
        <begin position="1"/>
        <end position="25"/>
    </location>
</feature>
<feature type="compositionally biased region" description="Low complexity" evidence="1">
    <location>
        <begin position="113"/>
        <end position="123"/>
    </location>
</feature>
<dbReference type="AlphaFoldDB" id="A0A1X0NHE1"/>
<feature type="compositionally biased region" description="Polar residues" evidence="1">
    <location>
        <begin position="56"/>
        <end position="68"/>
    </location>
</feature>
<dbReference type="PROSITE" id="PS51257">
    <property type="entry name" value="PROKAR_LIPOPROTEIN"/>
    <property type="match status" value="1"/>
</dbReference>
<reference evidence="3 4" key="1">
    <citation type="submission" date="2017-03" db="EMBL/GenBank/DDBJ databases">
        <title>An alternative strategy for trypanosome survival in the mammalian bloodstream revealed through genome and transcriptome analysis of the ubiquitous bovine parasite Trypanosoma (Megatrypanum) theileri.</title>
        <authorList>
            <person name="Kelly S."/>
            <person name="Ivens A."/>
            <person name="Mott A."/>
            <person name="O'Neill E."/>
            <person name="Emms D."/>
            <person name="Macleod O."/>
            <person name="Voorheis P."/>
            <person name="Matthews J."/>
            <person name="Matthews K."/>
            <person name="Carrington M."/>
        </authorList>
    </citation>
    <scope>NUCLEOTIDE SEQUENCE [LARGE SCALE GENOMIC DNA]</scope>
    <source>
        <strain evidence="3">Edinburgh</strain>
    </source>
</reference>
<evidence type="ECO:0000256" key="2">
    <source>
        <dbReference type="SAM" id="SignalP"/>
    </source>
</evidence>
<feature type="chain" id="PRO_5012755325" description="Surface protease GP63" evidence="2">
    <location>
        <begin position="26"/>
        <end position="123"/>
    </location>
</feature>
<evidence type="ECO:0000256" key="1">
    <source>
        <dbReference type="SAM" id="MobiDB-lite"/>
    </source>
</evidence>
<gene>
    <name evidence="3" type="ORF">TM35_000531120</name>
</gene>
<dbReference type="RefSeq" id="XP_028877994.1">
    <property type="nucleotide sequence ID" value="XM_029030697.1"/>
</dbReference>
<dbReference type="GeneID" id="39990477"/>
<sequence length="123" mass="12178">MCRNLFSVVLLLSIACAGVVTDVSATTGQAAREEGEAGVPGTKGSCPSAGEGSDANCPSESAETSCSPDANDGRTCPQPEVEKRNTNVPGAAAGLPPPAPHDPQGERSLPGQVSVVSSSSGLD</sequence>
<comment type="caution">
    <text evidence="3">The sequence shown here is derived from an EMBL/GenBank/DDBJ whole genome shotgun (WGS) entry which is preliminary data.</text>
</comment>
<evidence type="ECO:0008006" key="5">
    <source>
        <dbReference type="Google" id="ProtNLM"/>
    </source>
</evidence>
<feature type="region of interest" description="Disordered" evidence="1">
    <location>
        <begin position="27"/>
        <end position="123"/>
    </location>
</feature>
<accession>A0A1X0NHE1</accession>
<keyword evidence="2" id="KW-0732">Signal</keyword>
<evidence type="ECO:0000313" key="4">
    <source>
        <dbReference type="Proteomes" id="UP000192257"/>
    </source>
</evidence>
<organism evidence="3 4">
    <name type="scientific">Trypanosoma theileri</name>
    <dbReference type="NCBI Taxonomy" id="67003"/>
    <lineage>
        <taxon>Eukaryota</taxon>
        <taxon>Discoba</taxon>
        <taxon>Euglenozoa</taxon>
        <taxon>Kinetoplastea</taxon>
        <taxon>Metakinetoplastina</taxon>
        <taxon>Trypanosomatida</taxon>
        <taxon>Trypanosomatidae</taxon>
        <taxon>Trypanosoma</taxon>
    </lineage>
</organism>